<sequence length="607" mass="66254">MSNDTPSPDGEDPGTVGLAGLQISKALFAEIMDAGPDDMPMVHLSAIAELGLADARHLARSLGEGDPAWLAALGEPNEQAQPDPEPEPVRPLGTDKAWSWANPDLSLLPNENAPALPFPVEIFGEFWADWCRTSASGVGASVNFTAGTLLAVVGGMLANVRWAQGTRTWKHPGVLWVALIGPSATAKSPSMAPVVDLVQEILDLRRAENDALRDLRDLKVTVSRSMSKHWETLIHNVVGQAFRTNTPLPEDLPIRPALGKPPAELVAHSLFFDDVTPEAVQAHASGLPRGFMVKTDELSTWFGSFARYNNKSSQGARGFWNKAFDGASLSVARKADDLRRGVRAQTEIPRLSIGLLGGTHPSEIKDLLSRDGKLGDDGMAHRILWIWGDGLTADETLHDGVAKLPDNARALTALQAIDGLQQDESNTPFYVRATPDAEADLVAFKRRMAHAGSATTAWRRSCLNKAPGLALRISNVLAHLRWSADPVGPPPDTIERDVMRDAIRFVEDYCLANAERLRQHVATADAEGDARGLLGLIHEHGWTRFHLTDIKRHATQRLDEARYRNDALEILIEAGLIRPDFRREGNTKGRMREEYLVNPQALRPTAA</sequence>
<dbReference type="Proteomes" id="UP000199140">
    <property type="component" value="Unassembled WGS sequence"/>
</dbReference>
<evidence type="ECO:0000313" key="3">
    <source>
        <dbReference type="Proteomes" id="UP000185487"/>
    </source>
</evidence>
<accession>A0AAE8HTU8</accession>
<organism evidence="2 4">
    <name type="scientific">Methylobacterium phyllosphaerae</name>
    <dbReference type="NCBI Taxonomy" id="418223"/>
    <lineage>
        <taxon>Bacteria</taxon>
        <taxon>Pseudomonadati</taxon>
        <taxon>Pseudomonadota</taxon>
        <taxon>Alphaproteobacteria</taxon>
        <taxon>Hyphomicrobiales</taxon>
        <taxon>Methylobacteriaceae</taxon>
        <taxon>Methylobacterium</taxon>
    </lineage>
</organism>
<evidence type="ECO:0000313" key="1">
    <source>
        <dbReference type="EMBL" id="APT34584.1"/>
    </source>
</evidence>
<dbReference type="InterPro" id="IPR025048">
    <property type="entry name" value="DUF3987"/>
</dbReference>
<dbReference type="AlphaFoldDB" id="A0AAE8HTU8"/>
<reference evidence="1 3" key="1">
    <citation type="submission" date="2016-04" db="EMBL/GenBank/DDBJ databases">
        <title>Complete genome sequencing and analysis of CBMB27, Methylobacterium phyllosphaerae isolated from leaf tissues of rice (Oryza sativa L.).</title>
        <authorList>
            <person name="Lee Y."/>
            <person name="Hwangbo K."/>
            <person name="Chung H."/>
            <person name="Yoo J."/>
            <person name="Kim K.Y."/>
            <person name="Sa T.M."/>
            <person name="Um Y."/>
            <person name="Madhaiyan M."/>
        </authorList>
    </citation>
    <scope>NUCLEOTIDE SEQUENCE [LARGE SCALE GENOMIC DNA]</scope>
    <source>
        <strain evidence="1 3">CBMB27</strain>
    </source>
</reference>
<protein>
    <recommendedName>
        <fullName evidence="5">DUF3987 domain-containing protein</fullName>
    </recommendedName>
</protein>
<reference evidence="2 4" key="2">
    <citation type="submission" date="2016-10" db="EMBL/GenBank/DDBJ databases">
        <authorList>
            <person name="Varghese N."/>
            <person name="Submissions S."/>
        </authorList>
    </citation>
    <scope>NUCLEOTIDE SEQUENCE [LARGE SCALE GENOMIC DNA]</scope>
    <source>
        <strain evidence="2 4">CBMB27</strain>
    </source>
</reference>
<evidence type="ECO:0000313" key="4">
    <source>
        <dbReference type="Proteomes" id="UP000199140"/>
    </source>
</evidence>
<evidence type="ECO:0008006" key="5">
    <source>
        <dbReference type="Google" id="ProtNLM"/>
    </source>
</evidence>
<dbReference type="Proteomes" id="UP000185487">
    <property type="component" value="Chromosome"/>
</dbReference>
<name>A0AAE8HTU8_9HYPH</name>
<dbReference type="RefSeq" id="WP_083683727.1">
    <property type="nucleotide sequence ID" value="NZ_CP015367.1"/>
</dbReference>
<dbReference type="EMBL" id="CP015367">
    <property type="protein sequence ID" value="APT34584.1"/>
    <property type="molecule type" value="Genomic_DNA"/>
</dbReference>
<proteinExistence type="predicted"/>
<dbReference type="KEGG" id="mphy:MCBMB27_05293"/>
<evidence type="ECO:0000313" key="2">
    <source>
        <dbReference type="EMBL" id="SFH18713.1"/>
    </source>
</evidence>
<dbReference type="Pfam" id="PF13148">
    <property type="entry name" value="DUF3987"/>
    <property type="match status" value="1"/>
</dbReference>
<gene>
    <name evidence="1" type="ORF">MCBMB27_05293</name>
    <name evidence="2" type="ORF">SAMN05192567_1164</name>
</gene>
<keyword evidence="3" id="KW-1185">Reference proteome</keyword>
<dbReference type="EMBL" id="FOPK01000016">
    <property type="protein sequence ID" value="SFH18713.1"/>
    <property type="molecule type" value="Genomic_DNA"/>
</dbReference>